<protein>
    <submittedName>
        <fullName evidence="1">Putative glutamine amidotransferase</fullName>
    </submittedName>
</protein>
<dbReference type="GO" id="GO:0033969">
    <property type="term" value="F:gamma-glutamyl-gamma-aminobutyrate hydrolase activity"/>
    <property type="evidence" value="ECO:0007669"/>
    <property type="project" value="TreeGrafter"/>
</dbReference>
<dbReference type="GO" id="GO:0006598">
    <property type="term" value="P:polyamine catabolic process"/>
    <property type="evidence" value="ECO:0007669"/>
    <property type="project" value="TreeGrafter"/>
</dbReference>
<keyword evidence="1" id="KW-0808">Transferase</keyword>
<dbReference type="InterPro" id="IPR011697">
    <property type="entry name" value="Peptidase_C26"/>
</dbReference>
<dbReference type="InterPro" id="IPR044668">
    <property type="entry name" value="PuuD-like"/>
</dbReference>
<dbReference type="RefSeq" id="WP_060921348.1">
    <property type="nucleotide sequence ID" value="NZ_LT629770.1"/>
</dbReference>
<accession>A0A1H1SQE7</accession>
<dbReference type="PROSITE" id="PS51273">
    <property type="entry name" value="GATASE_TYPE_1"/>
    <property type="match status" value="1"/>
</dbReference>
<dbReference type="PANTHER" id="PTHR43235:SF1">
    <property type="entry name" value="GLUTAMINE AMIDOTRANSFERASE PB2B2.05-RELATED"/>
    <property type="match status" value="1"/>
</dbReference>
<name>A0A1H1SQE7_9MICO</name>
<dbReference type="InterPro" id="IPR029062">
    <property type="entry name" value="Class_I_gatase-like"/>
</dbReference>
<dbReference type="AlphaFoldDB" id="A0A1H1SQE7"/>
<evidence type="ECO:0000313" key="1">
    <source>
        <dbReference type="EMBL" id="SDS50068.1"/>
    </source>
</evidence>
<dbReference type="EMBL" id="LT629770">
    <property type="protein sequence ID" value="SDS50068.1"/>
    <property type="molecule type" value="Genomic_DNA"/>
</dbReference>
<dbReference type="Proteomes" id="UP000182126">
    <property type="component" value="Chromosome I"/>
</dbReference>
<sequence>MTRPLIGITTWRRAIDTDLGTGRPAHSLGTEYATPIEAAGGAVVLLPPTAGVDEVLDRLDGLVLSGGEDLHPSHYGAEPQDGKSYDSARDGYEIALALGARERGLPVLAICRGLQVCTVAFGGSLIVDIPATADHHPVRGADEQLSARHAVAFAEDSRLAALYGTTTRTVNTIHHQSVDTPAPGLRPVAWAPDGIVEAVEAGDDWAFWAVQWHPEKMTAPEEAAEERPLFAAFVAAARERAAEPSAGQKGTR</sequence>
<dbReference type="eggNOG" id="COG2071">
    <property type="taxonomic scope" value="Bacteria"/>
</dbReference>
<reference evidence="1 2" key="1">
    <citation type="submission" date="2016-10" db="EMBL/GenBank/DDBJ databases">
        <authorList>
            <person name="de Groot N.N."/>
        </authorList>
    </citation>
    <scope>NUCLEOTIDE SEQUENCE [LARGE SCALE GENOMIC DNA]</scope>
    <source>
        <strain evidence="1 2">DSM 15019</strain>
    </source>
</reference>
<dbReference type="CDD" id="cd01745">
    <property type="entry name" value="GATase1_2"/>
    <property type="match status" value="1"/>
</dbReference>
<dbReference type="Pfam" id="PF07722">
    <property type="entry name" value="Peptidase_C26"/>
    <property type="match status" value="1"/>
</dbReference>
<proteinExistence type="predicted"/>
<gene>
    <name evidence="1" type="ORF">SAMN04489809_1992</name>
</gene>
<dbReference type="GO" id="GO:0005829">
    <property type="term" value="C:cytosol"/>
    <property type="evidence" value="ECO:0007669"/>
    <property type="project" value="TreeGrafter"/>
</dbReference>
<keyword evidence="1" id="KW-0315">Glutamine amidotransferase</keyword>
<dbReference type="SUPFAM" id="SSF52317">
    <property type="entry name" value="Class I glutamine amidotransferase-like"/>
    <property type="match status" value="1"/>
</dbReference>
<evidence type="ECO:0000313" key="2">
    <source>
        <dbReference type="Proteomes" id="UP000182126"/>
    </source>
</evidence>
<dbReference type="GO" id="GO:0016740">
    <property type="term" value="F:transferase activity"/>
    <property type="evidence" value="ECO:0007669"/>
    <property type="project" value="UniProtKB-KW"/>
</dbReference>
<dbReference type="GeneID" id="36301109"/>
<organism evidence="1 2">
    <name type="scientific">Microbacterium paraoxydans</name>
    <dbReference type="NCBI Taxonomy" id="199592"/>
    <lineage>
        <taxon>Bacteria</taxon>
        <taxon>Bacillati</taxon>
        <taxon>Actinomycetota</taxon>
        <taxon>Actinomycetes</taxon>
        <taxon>Micrococcales</taxon>
        <taxon>Microbacteriaceae</taxon>
        <taxon>Microbacterium</taxon>
    </lineage>
</organism>
<dbReference type="PANTHER" id="PTHR43235">
    <property type="entry name" value="GLUTAMINE AMIDOTRANSFERASE PB2B2.05-RELATED"/>
    <property type="match status" value="1"/>
</dbReference>
<dbReference type="Gene3D" id="3.40.50.880">
    <property type="match status" value="1"/>
</dbReference>